<sequence length="284" mass="31631">MTPEELQAQLTLTGIVCEVRRGEVYVETCWFCANTRWNLQLDPAHGRFNCWACNAGKDERLDHVLQERLGGAIYLPTSRRGPQSNTATPQHVIAFNHLSADKVPIAARFLSRRGIATHVAKQYGLVVCTEPNHRLAHRLVLPVSDFWTGQLVGHLGRTFTNQYPKYLSTLQTRIAAGYRVRSWRTACVLVEGFFDGIAVHRAGYHAAVLSGTTAPWVPEFGARLPAETPLVVMLDGEATDEAYRLSWSLQMVRSSVHIACLPKGRDPADFAPLVLNRFISKTLA</sequence>
<name>A0A0F9CU83_9ZZZZ</name>
<reference evidence="1" key="1">
    <citation type="journal article" date="2015" name="Nature">
        <title>Complex archaea that bridge the gap between prokaryotes and eukaryotes.</title>
        <authorList>
            <person name="Spang A."/>
            <person name="Saw J.H."/>
            <person name="Jorgensen S.L."/>
            <person name="Zaremba-Niedzwiedzka K."/>
            <person name="Martijn J."/>
            <person name="Lind A.E."/>
            <person name="van Eijk R."/>
            <person name="Schleper C."/>
            <person name="Guy L."/>
            <person name="Ettema T.J."/>
        </authorList>
    </citation>
    <scope>NUCLEOTIDE SEQUENCE</scope>
</reference>
<dbReference type="GO" id="GO:0006269">
    <property type="term" value="P:DNA replication, synthesis of primer"/>
    <property type="evidence" value="ECO:0007669"/>
    <property type="project" value="TreeGrafter"/>
</dbReference>
<gene>
    <name evidence="1" type="ORF">LCGC14_2280440</name>
</gene>
<evidence type="ECO:0000313" key="1">
    <source>
        <dbReference type="EMBL" id="KKL52938.1"/>
    </source>
</evidence>
<dbReference type="Gene3D" id="3.90.980.10">
    <property type="entry name" value="DNA primase, catalytic core, N-terminal domain"/>
    <property type="match status" value="1"/>
</dbReference>
<dbReference type="Gene3D" id="3.40.1360.10">
    <property type="match status" value="1"/>
</dbReference>
<dbReference type="CDD" id="cd01029">
    <property type="entry name" value="TOPRIM_primases"/>
    <property type="match status" value="1"/>
</dbReference>
<dbReference type="InterPro" id="IPR050219">
    <property type="entry name" value="DnaG_primase"/>
</dbReference>
<protein>
    <submittedName>
        <fullName evidence="1">Uncharacterized protein</fullName>
    </submittedName>
</protein>
<dbReference type="InterPro" id="IPR037068">
    <property type="entry name" value="DNA_primase_core_N_sf"/>
</dbReference>
<dbReference type="PANTHER" id="PTHR30313:SF2">
    <property type="entry name" value="DNA PRIMASE"/>
    <property type="match status" value="1"/>
</dbReference>
<accession>A0A0F9CU83</accession>
<dbReference type="EMBL" id="LAZR01031713">
    <property type="protein sequence ID" value="KKL52938.1"/>
    <property type="molecule type" value="Genomic_DNA"/>
</dbReference>
<dbReference type="SUPFAM" id="SSF56731">
    <property type="entry name" value="DNA primase core"/>
    <property type="match status" value="1"/>
</dbReference>
<dbReference type="AlphaFoldDB" id="A0A0F9CU83"/>
<dbReference type="InterPro" id="IPR034154">
    <property type="entry name" value="TOPRIM_DnaG/twinkle"/>
</dbReference>
<organism evidence="1">
    <name type="scientific">marine sediment metagenome</name>
    <dbReference type="NCBI Taxonomy" id="412755"/>
    <lineage>
        <taxon>unclassified sequences</taxon>
        <taxon>metagenomes</taxon>
        <taxon>ecological metagenomes</taxon>
    </lineage>
</organism>
<dbReference type="PANTHER" id="PTHR30313">
    <property type="entry name" value="DNA PRIMASE"/>
    <property type="match status" value="1"/>
</dbReference>
<comment type="caution">
    <text evidence="1">The sequence shown here is derived from an EMBL/GenBank/DDBJ whole genome shotgun (WGS) entry which is preliminary data.</text>
</comment>
<dbReference type="GO" id="GO:0005737">
    <property type="term" value="C:cytoplasm"/>
    <property type="evidence" value="ECO:0007669"/>
    <property type="project" value="TreeGrafter"/>
</dbReference>
<proteinExistence type="predicted"/>